<protein>
    <submittedName>
        <fullName evidence="4">Predicted protein</fullName>
    </submittedName>
</protein>
<proteinExistence type="inferred from homology"/>
<feature type="domain" description="Pirin N-terminal" evidence="3">
    <location>
        <begin position="8"/>
        <end position="120"/>
    </location>
</feature>
<dbReference type="InterPro" id="IPR003829">
    <property type="entry name" value="Pirin_N_dom"/>
</dbReference>
<keyword evidence="5" id="KW-1185">Reference proteome</keyword>
<dbReference type="Proteomes" id="UP000006671">
    <property type="component" value="Unassembled WGS sequence"/>
</dbReference>
<dbReference type="EMBL" id="GG738875">
    <property type="protein sequence ID" value="EFC43129.1"/>
    <property type="molecule type" value="Genomic_DNA"/>
</dbReference>
<dbReference type="InterPro" id="IPR014710">
    <property type="entry name" value="RmlC-like_jellyroll"/>
</dbReference>
<evidence type="ECO:0000259" key="3">
    <source>
        <dbReference type="Pfam" id="PF02678"/>
    </source>
</evidence>
<dbReference type="STRING" id="5762.D2VJ30"/>
<dbReference type="SUPFAM" id="SSF51182">
    <property type="entry name" value="RmlC-like cupins"/>
    <property type="match status" value="1"/>
</dbReference>
<evidence type="ECO:0000256" key="1">
    <source>
        <dbReference type="ARBA" id="ARBA00008416"/>
    </source>
</evidence>
<evidence type="ECO:0000313" key="4">
    <source>
        <dbReference type="EMBL" id="EFC43129.1"/>
    </source>
</evidence>
<dbReference type="AlphaFoldDB" id="D2VJ30"/>
<accession>D2VJ30</accession>
<dbReference type="eggNOG" id="ENOG502RXW4">
    <property type="taxonomic scope" value="Eukaryota"/>
</dbReference>
<dbReference type="PANTHER" id="PTHR43212">
    <property type="entry name" value="QUERCETIN 2,3-DIOXYGENASE"/>
    <property type="match status" value="1"/>
</dbReference>
<dbReference type="PANTHER" id="PTHR43212:SF3">
    <property type="entry name" value="QUERCETIN 2,3-DIOXYGENASE"/>
    <property type="match status" value="1"/>
</dbReference>
<sequence length="294" mass="33344">MKFEKRPSKERGHYDAGWLDTYHTFSFSTYRDSKFNQFGPLRVLNEDCVEPSSGFPMHPHQNYEIFSYVLSGNLTHSDSMGNTEICKKGSVQFTSAGSGIYHSEFNRDKNEYVKFLQIWVKPRSLDAKPNYQKMSFSPDQKLNQLCLMIAPKESAKLKEEELIGIDQDFYVLSSLLESGKKVNHTLYSGRQIYVHVPIMSRTGSVSNSKSNGLLSSLLRKTTNPFITNYLKTKFSKTKEQVSIKLSNNSNGNGELITLNEGDGCSIQSDSLSEEELIIEGVNSMTEFVVMDMKK</sequence>
<dbReference type="GeneID" id="8853265"/>
<evidence type="ECO:0000256" key="2">
    <source>
        <dbReference type="RuleBase" id="RU003457"/>
    </source>
</evidence>
<reference evidence="4 5" key="1">
    <citation type="journal article" date="2010" name="Cell">
        <title>The genome of Naegleria gruberi illuminates early eukaryotic versatility.</title>
        <authorList>
            <person name="Fritz-Laylin L.K."/>
            <person name="Prochnik S.E."/>
            <person name="Ginger M.L."/>
            <person name="Dacks J.B."/>
            <person name="Carpenter M.L."/>
            <person name="Field M.C."/>
            <person name="Kuo A."/>
            <person name="Paredez A."/>
            <person name="Chapman J."/>
            <person name="Pham J."/>
            <person name="Shu S."/>
            <person name="Neupane R."/>
            <person name="Cipriano M."/>
            <person name="Mancuso J."/>
            <person name="Tu H."/>
            <person name="Salamov A."/>
            <person name="Lindquist E."/>
            <person name="Shapiro H."/>
            <person name="Lucas S."/>
            <person name="Grigoriev I.V."/>
            <person name="Cande W.Z."/>
            <person name="Fulton C."/>
            <person name="Rokhsar D.S."/>
            <person name="Dawson S.C."/>
        </authorList>
    </citation>
    <scope>NUCLEOTIDE SEQUENCE [LARGE SCALE GENOMIC DNA]</scope>
    <source>
        <strain evidence="4 5">NEG-M</strain>
    </source>
</reference>
<dbReference type="KEGG" id="ngr:NAEGRDRAFT_49952"/>
<comment type="similarity">
    <text evidence="1 2">Belongs to the pirin family.</text>
</comment>
<dbReference type="Pfam" id="PF02678">
    <property type="entry name" value="Pirin"/>
    <property type="match status" value="1"/>
</dbReference>
<dbReference type="OrthoDB" id="10261807at2759"/>
<dbReference type="InParanoid" id="D2VJ30"/>
<dbReference type="InterPro" id="IPR012093">
    <property type="entry name" value="Pirin"/>
</dbReference>
<dbReference type="CDD" id="cd02910">
    <property type="entry name" value="cupin_Yhhw_N"/>
    <property type="match status" value="1"/>
</dbReference>
<dbReference type="Gene3D" id="2.60.120.10">
    <property type="entry name" value="Jelly Rolls"/>
    <property type="match status" value="2"/>
</dbReference>
<organism evidence="5">
    <name type="scientific">Naegleria gruberi</name>
    <name type="common">Amoeba</name>
    <dbReference type="NCBI Taxonomy" id="5762"/>
    <lineage>
        <taxon>Eukaryota</taxon>
        <taxon>Discoba</taxon>
        <taxon>Heterolobosea</taxon>
        <taxon>Tetramitia</taxon>
        <taxon>Eutetramitia</taxon>
        <taxon>Vahlkampfiidae</taxon>
        <taxon>Naegleria</taxon>
    </lineage>
</organism>
<name>D2VJ30_NAEGR</name>
<dbReference type="RefSeq" id="XP_002675873.1">
    <property type="nucleotide sequence ID" value="XM_002675827.1"/>
</dbReference>
<gene>
    <name evidence="4" type="ORF">NAEGRDRAFT_49952</name>
</gene>
<dbReference type="VEuPathDB" id="AmoebaDB:NAEGRDRAFT_49952"/>
<evidence type="ECO:0000313" key="5">
    <source>
        <dbReference type="Proteomes" id="UP000006671"/>
    </source>
</evidence>
<dbReference type="InterPro" id="IPR011051">
    <property type="entry name" value="RmlC_Cupin_sf"/>
</dbReference>